<keyword evidence="1" id="KW-0602">Photosynthesis</keyword>
<organism evidence="6 7">
    <name type="scientific">Neolewinella aurantiaca</name>
    <dbReference type="NCBI Taxonomy" id="2602767"/>
    <lineage>
        <taxon>Bacteria</taxon>
        <taxon>Pseudomonadati</taxon>
        <taxon>Bacteroidota</taxon>
        <taxon>Saprospiria</taxon>
        <taxon>Saprospirales</taxon>
        <taxon>Lewinellaceae</taxon>
        <taxon>Neolewinella</taxon>
    </lineage>
</organism>
<dbReference type="OrthoDB" id="9757809at2"/>
<sequence>MKNTPILLFLILLLISFAVTAQTENVVYPRPYDSKLSDVYISDSGEGLAVGSCGVILSTTDAGMNWDLVSDAGGGWDYTTVACPNDDCSKAVIIGDNIILRRQPNGSFTTEIDEMFTDIFVIHHLTGGVLVGDRTFNGYIRSGDGGVTWTEMTLTGTPNQDNRMSFVNNTLTGYSFNTEHELLKTTDGGLTWAPTGFVNTDSHLNMHWRTESLGWVRNGSREPFQRTTDGGQTFTTVPTDLQTRLYFLQSLSDDHLVGLGFVSEVFESTDGGTSWSQISMGNANGTRPNFYGNFHRRGDEFFMPGDGSQVFYSAAGFQDWEGLINDGRGGSGPISFFNDDIGIVTGPTSFIIKTEDGGNTWAPLVTNSPNPNAPVSSIDFRSENEFVLYYGNAYPRITTDGGATFEQYYGEETGISQGESDVFHNYDDGRILVMGRFDYAISNEDQTSWTVNTHGFERTIYDLHFSSPSIGYAVGDKLIAKTTDGGLTWTELPLPEFQQNSIWESVHFYDDNRGMIGRANREGFLTTNGGQTWTTKGAAAAGIYAFDSTSGTTYSVSYETGNNGYLNRSTDLGETWERVSYMCAAGRAIALTPSNQFVFLGGDGAHVEKHRTADLTSTRSTPRAVADLRPFPNPTSGRISLTLPRSSSSTLISVYSAEGRQVTVSTVPAGTEIFDLDLSGRSPGIYYLRWLDAAGAQHTGCFVLR</sequence>
<dbReference type="PANTHER" id="PTHR47199:SF2">
    <property type="entry name" value="PHOTOSYSTEM II STABILITY_ASSEMBLY FACTOR HCF136, CHLOROPLASTIC"/>
    <property type="match status" value="1"/>
</dbReference>
<dbReference type="PANTHER" id="PTHR47199">
    <property type="entry name" value="PHOTOSYSTEM II STABILITY/ASSEMBLY FACTOR HCF136, CHLOROPLASTIC"/>
    <property type="match status" value="1"/>
</dbReference>
<dbReference type="Pfam" id="PF14870">
    <property type="entry name" value="PSII_BNR"/>
    <property type="match status" value="1"/>
</dbReference>
<dbReference type="Gene3D" id="2.130.10.10">
    <property type="entry name" value="YVTN repeat-like/Quinoprotein amine dehydrogenase"/>
    <property type="match status" value="3"/>
</dbReference>
<keyword evidence="3" id="KW-0732">Signal</keyword>
<dbReference type="Pfam" id="PF18962">
    <property type="entry name" value="Por_Secre_tail"/>
    <property type="match status" value="1"/>
</dbReference>
<dbReference type="InterPro" id="IPR015943">
    <property type="entry name" value="WD40/YVTN_repeat-like_dom_sf"/>
</dbReference>
<dbReference type="SUPFAM" id="SSF110296">
    <property type="entry name" value="Oligoxyloglucan reducing end-specific cellobiohydrolase"/>
    <property type="match status" value="2"/>
</dbReference>
<dbReference type="GO" id="GO:0009523">
    <property type="term" value="C:photosystem II"/>
    <property type="evidence" value="ECO:0007669"/>
    <property type="project" value="UniProtKB-KW"/>
</dbReference>
<evidence type="ECO:0000256" key="1">
    <source>
        <dbReference type="ARBA" id="ARBA00022531"/>
    </source>
</evidence>
<feature type="signal peptide" evidence="3">
    <location>
        <begin position="1"/>
        <end position="21"/>
    </location>
</feature>
<accession>A0A5C7FNH3</accession>
<dbReference type="EMBL" id="VOXD01000001">
    <property type="protein sequence ID" value="TXF91775.1"/>
    <property type="molecule type" value="Genomic_DNA"/>
</dbReference>
<dbReference type="GO" id="GO:0015979">
    <property type="term" value="P:photosynthesis"/>
    <property type="evidence" value="ECO:0007669"/>
    <property type="project" value="UniProtKB-KW"/>
</dbReference>
<feature type="chain" id="PRO_5022935545" evidence="3">
    <location>
        <begin position="22"/>
        <end position="705"/>
    </location>
</feature>
<keyword evidence="2" id="KW-0604">Photosystem II</keyword>
<dbReference type="RefSeq" id="WP_147928816.1">
    <property type="nucleotide sequence ID" value="NZ_VOXD01000001.1"/>
</dbReference>
<protein>
    <submittedName>
        <fullName evidence="6">T9SS type A sorting domain-containing protein</fullName>
    </submittedName>
</protein>
<dbReference type="InterPro" id="IPR026444">
    <property type="entry name" value="Secre_tail"/>
</dbReference>
<evidence type="ECO:0000313" key="7">
    <source>
        <dbReference type="Proteomes" id="UP000321907"/>
    </source>
</evidence>
<dbReference type="InterPro" id="IPR028203">
    <property type="entry name" value="PSII_CF48-like_dom"/>
</dbReference>
<gene>
    <name evidence="6" type="ORF">FUA23_00900</name>
</gene>
<evidence type="ECO:0000256" key="2">
    <source>
        <dbReference type="ARBA" id="ARBA00023276"/>
    </source>
</evidence>
<dbReference type="Proteomes" id="UP000321907">
    <property type="component" value="Unassembled WGS sequence"/>
</dbReference>
<comment type="caution">
    <text evidence="6">The sequence shown here is derived from an EMBL/GenBank/DDBJ whole genome shotgun (WGS) entry which is preliminary data.</text>
</comment>
<name>A0A5C7FNH3_9BACT</name>
<evidence type="ECO:0000259" key="5">
    <source>
        <dbReference type="Pfam" id="PF18962"/>
    </source>
</evidence>
<feature type="domain" description="Secretion system C-terminal sorting" evidence="5">
    <location>
        <begin position="631"/>
        <end position="690"/>
    </location>
</feature>
<proteinExistence type="predicted"/>
<reference evidence="6 7" key="1">
    <citation type="submission" date="2019-08" db="EMBL/GenBank/DDBJ databases">
        <title>Lewinella sp. strain SSH13 Genome sequencing and assembly.</title>
        <authorList>
            <person name="Kim I."/>
        </authorList>
    </citation>
    <scope>NUCLEOTIDE SEQUENCE [LARGE SCALE GENOMIC DNA]</scope>
    <source>
        <strain evidence="6 7">SSH13</strain>
    </source>
</reference>
<evidence type="ECO:0000256" key="3">
    <source>
        <dbReference type="SAM" id="SignalP"/>
    </source>
</evidence>
<evidence type="ECO:0000313" key="6">
    <source>
        <dbReference type="EMBL" id="TXF91775.1"/>
    </source>
</evidence>
<feature type="domain" description="Photosynthesis system II assembly factor Ycf48/Hcf136-like" evidence="4">
    <location>
        <begin position="443"/>
        <end position="534"/>
    </location>
</feature>
<dbReference type="AlphaFoldDB" id="A0A5C7FNH3"/>
<dbReference type="NCBIfam" id="TIGR04183">
    <property type="entry name" value="Por_Secre_tail"/>
    <property type="match status" value="1"/>
</dbReference>
<keyword evidence="7" id="KW-1185">Reference proteome</keyword>
<evidence type="ECO:0000259" key="4">
    <source>
        <dbReference type="Pfam" id="PF14870"/>
    </source>
</evidence>